<dbReference type="Gene3D" id="1.10.1200.10">
    <property type="entry name" value="ACP-like"/>
    <property type="match status" value="1"/>
</dbReference>
<dbReference type="EMBL" id="CAJNOR010006179">
    <property type="protein sequence ID" value="CAF1588049.1"/>
    <property type="molecule type" value="Genomic_DNA"/>
</dbReference>
<evidence type="ECO:0000313" key="3">
    <source>
        <dbReference type="EMBL" id="CAF1534620.1"/>
    </source>
</evidence>
<dbReference type="PROSITE" id="PS00455">
    <property type="entry name" value="AMP_BINDING"/>
    <property type="match status" value="1"/>
</dbReference>
<dbReference type="GO" id="GO:0043041">
    <property type="term" value="P:amino acid activation for nonribosomal peptide biosynthetic process"/>
    <property type="evidence" value="ECO:0007669"/>
    <property type="project" value="TreeGrafter"/>
</dbReference>
<evidence type="ECO:0000313" key="5">
    <source>
        <dbReference type="Proteomes" id="UP000663828"/>
    </source>
</evidence>
<evidence type="ECO:0000256" key="1">
    <source>
        <dbReference type="SAM" id="Phobius"/>
    </source>
</evidence>
<keyword evidence="1" id="KW-0472">Membrane</keyword>
<keyword evidence="1" id="KW-1133">Transmembrane helix</keyword>
<dbReference type="PROSITE" id="PS50075">
    <property type="entry name" value="CARRIER"/>
    <property type="match status" value="1"/>
</dbReference>
<dbReference type="Gene3D" id="3.40.50.12780">
    <property type="entry name" value="N-terminal domain of ligase-like"/>
    <property type="match status" value="2"/>
</dbReference>
<keyword evidence="5" id="KW-1185">Reference proteome</keyword>
<dbReference type="InterPro" id="IPR020845">
    <property type="entry name" value="AMP-binding_CS"/>
</dbReference>
<reference evidence="3" key="1">
    <citation type="submission" date="2021-02" db="EMBL/GenBank/DDBJ databases">
        <authorList>
            <person name="Nowell W R."/>
        </authorList>
    </citation>
    <scope>NUCLEOTIDE SEQUENCE</scope>
</reference>
<feature type="domain" description="Carrier" evidence="2">
    <location>
        <begin position="576"/>
        <end position="651"/>
    </location>
</feature>
<dbReference type="InterPro" id="IPR000873">
    <property type="entry name" value="AMP-dep_synth/lig_dom"/>
</dbReference>
<accession>A0A815VE32</accession>
<dbReference type="InterPro" id="IPR036736">
    <property type="entry name" value="ACP-like_sf"/>
</dbReference>
<dbReference type="PANTHER" id="PTHR45527">
    <property type="entry name" value="NONRIBOSOMAL PEPTIDE SYNTHETASE"/>
    <property type="match status" value="1"/>
</dbReference>
<comment type="caution">
    <text evidence="3">The sequence shown here is derived from an EMBL/GenBank/DDBJ whole genome shotgun (WGS) entry which is preliminary data.</text>
</comment>
<keyword evidence="1" id="KW-0812">Transmembrane</keyword>
<dbReference type="Gene3D" id="3.30.300.30">
    <property type="match status" value="1"/>
</dbReference>
<feature type="transmembrane region" description="Helical" evidence="1">
    <location>
        <begin position="678"/>
        <end position="700"/>
    </location>
</feature>
<sequence>PSGGISCSLVCAEDLFDQSTVQTLLDRFAHLMNSLFHPSVLSNETQLSLYQLSLILPQEQLLIDALKTHDIDRAPARENIIYQLFNQQVEKHPQKVAVELDEQLLTYSEVCFYAQQLAIVLRNSNGVKEGDIICQCVERSISMVIGMISIEIAGAVYCPLSPQDPDQRLQTLLKETECGVVLVHDLTRGRFESNQVTVDVDAVIGRNLFTKERSVDRSLELMVTGESIAYVIFTSGSTGVPKRLNEKDTILQMSRCSFDIHVEDILGALIIGASLVMLRPDGLMDLPYLVNIFEVKMITYLNSVPSYLEVLCRYLERQSGESNSNYLRCVCSSGETLPTQLTHRLRRYLLSNSTSTNQSRIWNHYGPAEITIGCTYHLVDTTCEYSTVPIGSMAPGYRGIIVDTFGEPVFIGQEGELLVGGVGVFAGYLNRDDLTKNALVDINREWFYRSGDLVRMNNSNLIHYVGRKDHQVKLRGQRIELGEIERCLLSVSSHITGAVVVKWGDNHLIAYVQSDNITADQLQEYCRSHLASFMVPSMFIVLEQFPLNANGKLDRKHLPEPDFSLLIDNHDEDDQMPLTPLEEQLLSIFAQAFHVNSPNVNVSFGQLGGTSLDAVTALSMIRQQVYGNVGIGVLYDNPSIRQLARVLEQLINAKKEAPIVVVTTEIKDDNHHRPTPSLLIEALGMMLLICQWLLPFWIAYYSKYCFSVLFIPVTHLLSYIICQRLLLWSDKQIKLSDTLYSWRYYRWWYLERLWSINNSYWLKHILGTPMYNIYLRLCGARIGRGVHIYSTFIDAPWLLEVGDSTFIDGETILSNLSYYDQTYELHPICIGTYCSIGMFCVLYGDINIPDHAYVESMSTVTSCYSSTKKHTMIYDRSFSWKQIIYQCICIFCLIIIHSVILIRTYSVYQYLLIFDMPIPIALAMSWLFWSIVSLLTVTFFLKFIVGSIIPGNYPINSYYFLHRLWLRQLIICSFHRSYDILSLYDSNANALLRWLGVDIEDDVKLCQFKPILHFPSNLLKIERGVTTFAKVVLAPFEITLTGHCYINTIVLGSDSNLANGCILMPGTKLAAKTMVGNLTLVKRDTSISSIGSVLLGIPARQMPFVMPEVESQTTGNTSSSSIFLSLRIFAIDCMIFLICKCLFITIYWRLPIILGLFVHIGFFCFIHRCLSLSVSSKMTFTYSETINQTRQLLTSALVEFNIFVSPFLSQTQYLVFLFRVLGARIGQDVILPTTDCLTDPRLVTIGDHVRLHREAWLQSHTFEQRLYKVAPLIVEHSSIIMSYSNVLAGSVLHGRNRLLPLTLVMKNDQLPFNTVWSGVPARQHT</sequence>
<feature type="transmembrane region" description="Helical" evidence="1">
    <location>
        <begin position="926"/>
        <end position="945"/>
    </location>
</feature>
<dbReference type="GO" id="GO:0044550">
    <property type="term" value="P:secondary metabolite biosynthetic process"/>
    <property type="evidence" value="ECO:0007669"/>
    <property type="project" value="TreeGrafter"/>
</dbReference>
<dbReference type="InterPro" id="IPR042099">
    <property type="entry name" value="ANL_N_sf"/>
</dbReference>
<dbReference type="SUPFAM" id="SSF51161">
    <property type="entry name" value="Trimeric LpxA-like enzymes"/>
    <property type="match status" value="3"/>
</dbReference>
<dbReference type="Pfam" id="PF00550">
    <property type="entry name" value="PP-binding"/>
    <property type="match status" value="1"/>
</dbReference>
<proteinExistence type="predicted"/>
<dbReference type="SUPFAM" id="SSF56801">
    <property type="entry name" value="Acetyl-CoA synthetase-like"/>
    <property type="match status" value="1"/>
</dbReference>
<organism evidence="3 6">
    <name type="scientific">Adineta ricciae</name>
    <name type="common">Rotifer</name>
    <dbReference type="NCBI Taxonomy" id="249248"/>
    <lineage>
        <taxon>Eukaryota</taxon>
        <taxon>Metazoa</taxon>
        <taxon>Spiralia</taxon>
        <taxon>Gnathifera</taxon>
        <taxon>Rotifera</taxon>
        <taxon>Eurotatoria</taxon>
        <taxon>Bdelloidea</taxon>
        <taxon>Adinetida</taxon>
        <taxon>Adinetidae</taxon>
        <taxon>Adineta</taxon>
    </lineage>
</organism>
<dbReference type="Pfam" id="PF00501">
    <property type="entry name" value="AMP-binding"/>
    <property type="match status" value="2"/>
</dbReference>
<dbReference type="CDD" id="cd05930">
    <property type="entry name" value="A_NRPS"/>
    <property type="match status" value="1"/>
</dbReference>
<feature type="transmembrane region" description="Helical" evidence="1">
    <location>
        <begin position="1152"/>
        <end position="1170"/>
    </location>
</feature>
<dbReference type="OrthoDB" id="10253869at2759"/>
<feature type="transmembrane region" description="Helical" evidence="1">
    <location>
        <begin position="706"/>
        <end position="727"/>
    </location>
</feature>
<dbReference type="GO" id="GO:0031177">
    <property type="term" value="F:phosphopantetheine binding"/>
    <property type="evidence" value="ECO:0007669"/>
    <property type="project" value="TreeGrafter"/>
</dbReference>
<feature type="transmembrane region" description="Helical" evidence="1">
    <location>
        <begin position="883"/>
        <end position="906"/>
    </location>
</feature>
<dbReference type="GO" id="GO:0005737">
    <property type="term" value="C:cytoplasm"/>
    <property type="evidence" value="ECO:0007669"/>
    <property type="project" value="TreeGrafter"/>
</dbReference>
<dbReference type="Proteomes" id="UP000663828">
    <property type="component" value="Unassembled WGS sequence"/>
</dbReference>
<feature type="non-terminal residue" evidence="3">
    <location>
        <position position="1"/>
    </location>
</feature>
<dbReference type="PANTHER" id="PTHR45527:SF1">
    <property type="entry name" value="FATTY ACID SYNTHASE"/>
    <property type="match status" value="1"/>
</dbReference>
<feature type="transmembrane region" description="Helical" evidence="1">
    <location>
        <begin position="1128"/>
        <end position="1146"/>
    </location>
</feature>
<dbReference type="Proteomes" id="UP000663852">
    <property type="component" value="Unassembled WGS sequence"/>
</dbReference>
<dbReference type="SUPFAM" id="SSF47336">
    <property type="entry name" value="ACP-like"/>
    <property type="match status" value="1"/>
</dbReference>
<protein>
    <recommendedName>
        <fullName evidence="2">Carrier domain-containing protein</fullName>
    </recommendedName>
</protein>
<dbReference type="InterPro" id="IPR045851">
    <property type="entry name" value="AMP-bd_C_sf"/>
</dbReference>
<name>A0A815VE32_ADIRI</name>
<dbReference type="InterPro" id="IPR009081">
    <property type="entry name" value="PP-bd_ACP"/>
</dbReference>
<dbReference type="EMBL" id="CAJNOJ010000936">
    <property type="protein sequence ID" value="CAF1534620.1"/>
    <property type="molecule type" value="Genomic_DNA"/>
</dbReference>
<evidence type="ECO:0000313" key="6">
    <source>
        <dbReference type="Proteomes" id="UP000663852"/>
    </source>
</evidence>
<gene>
    <name evidence="3" type="ORF">EDS130_LOCUS44846</name>
    <name evidence="4" type="ORF">XAT740_LOCUS46250</name>
</gene>
<dbReference type="Gene3D" id="2.160.10.10">
    <property type="entry name" value="Hexapeptide repeat proteins"/>
    <property type="match status" value="2"/>
</dbReference>
<evidence type="ECO:0000313" key="4">
    <source>
        <dbReference type="EMBL" id="CAF1588049.1"/>
    </source>
</evidence>
<dbReference type="InterPro" id="IPR011004">
    <property type="entry name" value="Trimer_LpxA-like_sf"/>
</dbReference>
<evidence type="ECO:0000259" key="2">
    <source>
        <dbReference type="PROSITE" id="PS50075"/>
    </source>
</evidence>